<evidence type="ECO:0000313" key="1">
    <source>
        <dbReference type="EMBL" id="WDH76852.1"/>
    </source>
</evidence>
<dbReference type="EMBL" id="CP118099">
    <property type="protein sequence ID" value="WDH76852.1"/>
    <property type="molecule type" value="Genomic_DNA"/>
</dbReference>
<dbReference type="Proteomes" id="UP001213680">
    <property type="component" value="Chromosome"/>
</dbReference>
<reference evidence="1 2" key="1">
    <citation type="submission" date="2023-02" db="EMBL/GenBank/DDBJ databases">
        <title>A bacterium isolated from plastisphere.</title>
        <authorList>
            <person name="Sun Y."/>
        </authorList>
    </citation>
    <scope>NUCLEOTIDE SEQUENCE [LARGE SCALE GENOMIC DNA]</scope>
    <source>
        <strain evidence="2">a-1</strain>
    </source>
</reference>
<accession>A0ABY7X149</accession>
<organism evidence="1 2">
    <name type="scientific">Exiguobacterium marinum</name>
    <dbReference type="NCBI Taxonomy" id="273528"/>
    <lineage>
        <taxon>Bacteria</taxon>
        <taxon>Bacillati</taxon>
        <taxon>Bacillota</taxon>
        <taxon>Bacilli</taxon>
        <taxon>Bacillales</taxon>
        <taxon>Bacillales Family XII. Incertae Sedis</taxon>
        <taxon>Exiguobacterium</taxon>
    </lineage>
</organism>
<name>A0ABY7X149_9BACL</name>
<keyword evidence="2" id="KW-1185">Reference proteome</keyword>
<dbReference type="RefSeq" id="WP_214700742.1">
    <property type="nucleotide sequence ID" value="NZ_CP118099.1"/>
</dbReference>
<gene>
    <name evidence="1" type="ORF">PTI97_04890</name>
</gene>
<proteinExistence type="predicted"/>
<sequence>MTDWETTFQQLLEGQVEEVKVPKEDFLFVRTMLIEKGWLFEVVGEAKHGGITIYRKNSITPTS</sequence>
<protein>
    <submittedName>
        <fullName evidence="1">Uncharacterized protein</fullName>
    </submittedName>
</protein>
<evidence type="ECO:0000313" key="2">
    <source>
        <dbReference type="Proteomes" id="UP001213680"/>
    </source>
</evidence>